<dbReference type="InterPro" id="IPR006047">
    <property type="entry name" value="GH13_cat_dom"/>
</dbReference>
<evidence type="ECO:0000313" key="17">
    <source>
        <dbReference type="EMBL" id="MFC3267328.1"/>
    </source>
</evidence>
<dbReference type="Gene3D" id="3.90.400.10">
    <property type="entry name" value="Oligo-1,6-glucosidase, Domain 2"/>
    <property type="match status" value="1"/>
</dbReference>
<dbReference type="InterPro" id="IPR013780">
    <property type="entry name" value="Glyco_hydro_b"/>
</dbReference>
<evidence type="ECO:0000313" key="18">
    <source>
        <dbReference type="Proteomes" id="UP001595536"/>
    </source>
</evidence>
<dbReference type="EC" id="5.4.99.16" evidence="5"/>
<dbReference type="PANTHER" id="PTHR10357:SF219">
    <property type="entry name" value="MALTOSE ALPHA-D-GLUCOSYLTRANSFERASE"/>
    <property type="match status" value="1"/>
</dbReference>
<dbReference type="SUPFAM" id="SSF51445">
    <property type="entry name" value="(Trans)glycosidases"/>
    <property type="match status" value="1"/>
</dbReference>
<dbReference type="Pfam" id="PF00128">
    <property type="entry name" value="Alpha-amylase"/>
    <property type="match status" value="1"/>
</dbReference>
<dbReference type="EMBL" id="JBHRUV010000106">
    <property type="protein sequence ID" value="MFC3267328.1"/>
    <property type="molecule type" value="Genomic_DNA"/>
</dbReference>
<protein>
    <recommendedName>
        <fullName evidence="6">Maltokinase</fullName>
        <ecNumber evidence="4">2.7.1.175</ecNumber>
        <ecNumber evidence="5">5.4.99.16</ecNumber>
    </recommendedName>
    <alternativeName>
        <fullName evidence="14">Maltose alpha-D-glucosyltransferase</fullName>
    </alternativeName>
    <alternativeName>
        <fullName evidence="13">Maltose-1-phosphate synthase</fullName>
    </alternativeName>
</protein>
<dbReference type="Gene3D" id="3.20.20.80">
    <property type="entry name" value="Glycosidases"/>
    <property type="match status" value="1"/>
</dbReference>
<sequence length="1092" mass="123380">MINRDDIHWYREAIIYQVHVKSFFDSNNDGVGDFAGLTAQLDYIRDLGATAIWVMPFYPSPLKDDGYDIADYHNINPAYGDMDDFRRFIHEAHARGLRVITELVINHTSDQHPWFQRARHAPPGSPERDFYVWSDTDERYRDARIIFCDVEKSNWTWDPVAGAYYWHRFYSHQPDLNFENPAVLQAVLQIMEHWFELGVDGLRLDAISYLVEEEGTSCDNLPGTHEVIRKIRAFIDARYPDRMLLAEANLWPEGIAAYFGRGDECHMAFHFPLMPRMYMAVASEERHPITDIMRQTPELPDHCQWAIFLRNHDELTLEMVTEKERDYLWKTYAADARARLNLGIRRRLAPLLENDRRKIELLNSLLLSMPGTPVIYYGDEIGMGDNIYLGDRDGVRTPMQWSPDRNGGFSRADPARLVLPPVQDPVYGFEAVNVESQRRNPSSLLNWMRRMVAVRRNTRAFGLGSMRFIYPENRRILAYVRAFEDETILCVCNLSRAPQAAEMDLSEFAGWRLVEMTGGAVFPPVTELPYQITLPAYGFYWFRLQKVTAAEEAYSPRPVPELFTLILTGRPQELLDGREGEALTREALPRYLASRRWFPGRRRRIAATAVADAAPAPGAVDDWRYLLTLVDVTLRDGSKQQYFVPMAVNEEADSEALLPYAVARLRRGSRMGVLHGAEAAPEFIIDMVQGMRCGARVPTRAGGFVEFRSGGGLADAPALDPADMSRMGLEQSNTSMALGARMVLKLYRRLQHGVHPEEEMCRYLTEVAGFAHTPRYLGSVRHVAADGTVTMLALLQEYVRNQGDAWRVASDVMLREIEHLSMLPVADRPSADEAFASFGHYAAIIGQRVGEMHRALARPSPDPDFSPERLDGAGVDLIAREAHEEAARAFDGLRGLLASPDRSPALARLRELATRLVAREGECRELIDALAGAEPAGLAIRIHGDLNLRNFLINHGDVTIIDFEGVPGRPVDQRRRKTTPLRDVADLLRSMAYVTETVLSHVSQRIPHMDDALAASARRWGEMAMAAALESYDRAVAGSDVAIADGAARARLLRLCLLARSLLEISHELETRPDCLHIPVRGVLDLLDENEV</sequence>
<dbReference type="SUPFAM" id="SSF56112">
    <property type="entry name" value="Protein kinase-like (PK-like)"/>
    <property type="match status" value="1"/>
</dbReference>
<dbReference type="Gene3D" id="2.60.40.1180">
    <property type="entry name" value="Golgi alpha-mannosidase II"/>
    <property type="match status" value="1"/>
</dbReference>
<dbReference type="InterPro" id="IPR012810">
    <property type="entry name" value="TreS/a-amylase_N"/>
</dbReference>
<evidence type="ECO:0000256" key="10">
    <source>
        <dbReference type="ARBA" id="ARBA00022837"/>
    </source>
</evidence>
<dbReference type="Pfam" id="PF18085">
    <property type="entry name" value="Mak_N_cap"/>
    <property type="match status" value="1"/>
</dbReference>
<name>A0ABV7LI50_9HYPH</name>
<evidence type="ECO:0000256" key="9">
    <source>
        <dbReference type="ARBA" id="ARBA00022741"/>
    </source>
</evidence>
<evidence type="ECO:0000256" key="12">
    <source>
        <dbReference type="ARBA" id="ARBA00023235"/>
    </source>
</evidence>
<comment type="similarity">
    <text evidence="3">Belongs to the aminoglycoside phosphotransferase family.</text>
</comment>
<dbReference type="InterPro" id="IPR011009">
    <property type="entry name" value="Kinase-like_dom_sf"/>
</dbReference>
<comment type="catalytic activity">
    <reaction evidence="1">
        <text>D-maltose = alpha,alpha-trehalose</text>
        <dbReference type="Rhea" id="RHEA:15145"/>
        <dbReference type="ChEBI" id="CHEBI:16551"/>
        <dbReference type="ChEBI" id="CHEBI:17306"/>
        <dbReference type="EC" id="5.4.99.16"/>
    </reaction>
</comment>
<keyword evidence="7" id="KW-0808">Transferase</keyword>
<evidence type="ECO:0000256" key="1">
    <source>
        <dbReference type="ARBA" id="ARBA00001595"/>
    </source>
</evidence>
<keyword evidence="12 17" id="KW-0413">Isomerase</keyword>
<keyword evidence="8" id="KW-0479">Metal-binding</keyword>
<dbReference type="InterPro" id="IPR045857">
    <property type="entry name" value="O16G_dom_2"/>
</dbReference>
<evidence type="ECO:0000256" key="4">
    <source>
        <dbReference type="ARBA" id="ARBA00011962"/>
    </source>
</evidence>
<comment type="catalytic activity">
    <reaction evidence="15">
        <text>D-maltose + ATP = alpha-maltose 1-phosphate + ADP + H(+)</text>
        <dbReference type="Rhea" id="RHEA:31915"/>
        <dbReference type="ChEBI" id="CHEBI:15378"/>
        <dbReference type="ChEBI" id="CHEBI:17306"/>
        <dbReference type="ChEBI" id="CHEBI:30616"/>
        <dbReference type="ChEBI" id="CHEBI:63576"/>
        <dbReference type="ChEBI" id="CHEBI:456216"/>
        <dbReference type="EC" id="2.7.1.175"/>
    </reaction>
</comment>
<dbReference type="InterPro" id="IPR017853">
    <property type="entry name" value="GH"/>
</dbReference>
<keyword evidence="10" id="KW-0106">Calcium</keyword>
<evidence type="ECO:0000256" key="11">
    <source>
        <dbReference type="ARBA" id="ARBA00022840"/>
    </source>
</evidence>
<dbReference type="InterPro" id="IPR040999">
    <property type="entry name" value="Mak_N_cap"/>
</dbReference>
<evidence type="ECO:0000256" key="15">
    <source>
        <dbReference type="ARBA" id="ARBA00049067"/>
    </source>
</evidence>
<dbReference type="Gene3D" id="3.90.1200.10">
    <property type="match status" value="1"/>
</dbReference>
<keyword evidence="11" id="KW-0067">ATP-binding</keyword>
<dbReference type="SUPFAM" id="SSF51011">
    <property type="entry name" value="Glycosyl hydrolase domain"/>
    <property type="match status" value="1"/>
</dbReference>
<dbReference type="SMART" id="SM00642">
    <property type="entry name" value="Aamy"/>
    <property type="match status" value="1"/>
</dbReference>
<dbReference type="NCBIfam" id="TIGR02457">
    <property type="entry name" value="TreS_Cterm"/>
    <property type="match status" value="1"/>
</dbReference>
<evidence type="ECO:0000256" key="2">
    <source>
        <dbReference type="ARBA" id="ARBA00005496"/>
    </source>
</evidence>
<evidence type="ECO:0000256" key="7">
    <source>
        <dbReference type="ARBA" id="ARBA00022679"/>
    </source>
</evidence>
<dbReference type="Proteomes" id="UP001595536">
    <property type="component" value="Unassembled WGS sequence"/>
</dbReference>
<dbReference type="InterPro" id="IPR012811">
    <property type="entry name" value="TreS_maltokin_C_dom"/>
</dbReference>
<evidence type="ECO:0000256" key="6">
    <source>
        <dbReference type="ARBA" id="ARBA00013882"/>
    </source>
</evidence>
<comment type="caution">
    <text evidence="17">The sequence shown here is derived from an EMBL/GenBank/DDBJ whole genome shotgun (WGS) entry which is preliminary data.</text>
</comment>
<dbReference type="GO" id="GO:0047471">
    <property type="term" value="F:maltose alpha-D-glucosyltransferase activity"/>
    <property type="evidence" value="ECO:0007669"/>
    <property type="project" value="UniProtKB-EC"/>
</dbReference>
<reference evidence="18" key="1">
    <citation type="journal article" date="2019" name="Int. J. Syst. Evol. Microbiol.">
        <title>The Global Catalogue of Microorganisms (GCM) 10K type strain sequencing project: providing services to taxonomists for standard genome sequencing and annotation.</title>
        <authorList>
            <consortium name="The Broad Institute Genomics Platform"/>
            <consortium name="The Broad Institute Genome Sequencing Center for Infectious Disease"/>
            <person name="Wu L."/>
            <person name="Ma J."/>
        </authorList>
    </citation>
    <scope>NUCLEOTIDE SEQUENCE [LARGE SCALE GENOMIC DNA]</scope>
    <source>
        <strain evidence="18">CCM 7941</strain>
    </source>
</reference>
<organism evidence="17 18">
    <name type="scientific">Camelimonas abortus</name>
    <dbReference type="NCBI Taxonomy" id="1017184"/>
    <lineage>
        <taxon>Bacteria</taxon>
        <taxon>Pseudomonadati</taxon>
        <taxon>Pseudomonadota</taxon>
        <taxon>Alphaproteobacteria</taxon>
        <taxon>Hyphomicrobiales</taxon>
        <taxon>Chelatococcaceae</taxon>
        <taxon>Camelimonas</taxon>
    </lineage>
</organism>
<dbReference type="RefSeq" id="WP_376830867.1">
    <property type="nucleotide sequence ID" value="NZ_JBHLWR010000006.1"/>
</dbReference>
<dbReference type="NCBIfam" id="TIGR02456">
    <property type="entry name" value="treS_nterm"/>
    <property type="match status" value="1"/>
</dbReference>
<dbReference type="CDD" id="cd11334">
    <property type="entry name" value="AmyAc_TreS"/>
    <property type="match status" value="1"/>
</dbReference>
<accession>A0ABV7LI50</accession>
<gene>
    <name evidence="17" type="primary">treS</name>
    <name evidence="17" type="ORF">ACFOEX_13365</name>
</gene>
<feature type="domain" description="Glycosyl hydrolase family 13 catalytic" evidence="16">
    <location>
        <begin position="17"/>
        <end position="416"/>
    </location>
</feature>
<dbReference type="PANTHER" id="PTHR10357">
    <property type="entry name" value="ALPHA-AMYLASE FAMILY MEMBER"/>
    <property type="match status" value="1"/>
</dbReference>
<keyword evidence="9" id="KW-0547">Nucleotide-binding</keyword>
<proteinExistence type="inferred from homology"/>
<evidence type="ECO:0000256" key="3">
    <source>
        <dbReference type="ARBA" id="ARBA00006219"/>
    </source>
</evidence>
<evidence type="ECO:0000256" key="5">
    <source>
        <dbReference type="ARBA" id="ARBA00012619"/>
    </source>
</evidence>
<evidence type="ECO:0000256" key="8">
    <source>
        <dbReference type="ARBA" id="ARBA00022723"/>
    </source>
</evidence>
<evidence type="ECO:0000256" key="14">
    <source>
        <dbReference type="ARBA" id="ARBA00031378"/>
    </source>
</evidence>
<evidence type="ECO:0000256" key="13">
    <source>
        <dbReference type="ARBA" id="ARBA00031251"/>
    </source>
</evidence>
<dbReference type="Pfam" id="PF16657">
    <property type="entry name" value="Malt_amylase_C"/>
    <property type="match status" value="1"/>
</dbReference>
<keyword evidence="18" id="KW-1185">Reference proteome</keyword>
<evidence type="ECO:0000259" key="16">
    <source>
        <dbReference type="SMART" id="SM00642"/>
    </source>
</evidence>
<dbReference type="EC" id="2.7.1.175" evidence="4"/>
<dbReference type="InterPro" id="IPR032091">
    <property type="entry name" value="Malt_amylase-like_C"/>
</dbReference>
<comment type="similarity">
    <text evidence="2">Belongs to the glycosyl hydrolase 13 family. TreS subfamily.</text>
</comment>